<evidence type="ECO:0000313" key="2">
    <source>
        <dbReference type="EMBL" id="AIW02680.1"/>
    </source>
</evidence>
<name>A0A0A0RMD4_9CAUD</name>
<proteinExistence type="predicted"/>
<sequence length="131" mass="14574">MRRLEEKEVNSKMAEYKYEPKTSQDVVAPHLDPLADEDAKRAEDAGVKDSAFVDYEAALDNYQSRADVETLAARRAREGGWKFEDAAFRRSAKDDELTGGGVVTSDQATDKAPEQDKDFKNTTPAARKSSK</sequence>
<evidence type="ECO:0000256" key="1">
    <source>
        <dbReference type="SAM" id="MobiDB-lite"/>
    </source>
</evidence>
<evidence type="ECO:0000313" key="3">
    <source>
        <dbReference type="Proteomes" id="UP000030200"/>
    </source>
</evidence>
<dbReference type="OrthoDB" id="16662at10239"/>
<dbReference type="GeneID" id="26796955"/>
<keyword evidence="3" id="KW-1185">Reference proteome</keyword>
<dbReference type="KEGG" id="vg:26796955"/>
<protein>
    <submittedName>
        <fullName evidence="2">Uncharacterized protein</fullName>
    </submittedName>
</protein>
<reference evidence="2 3" key="1">
    <citation type="submission" date="2014-09" db="EMBL/GenBank/DDBJ databases">
        <authorList>
            <person name="Gicewicz E.A."/>
            <person name="Hiryak K.M."/>
            <person name="Horoschock A.N."/>
            <person name="Kneeream E.R."/>
            <person name="Luchetta J."/>
            <person name="Mikolon A.R."/>
            <person name="Smith S.N."/>
            <person name="Svintozelskiy S."/>
            <person name="Yucha M.L."/>
            <person name="Manna D.P."/>
            <person name="Pidcock K.A."/>
            <person name="Laing C.E."/>
            <person name="Schaff J.E."/>
            <person name="Dashiell C.L."/>
            <person name="Macialek J.A."/>
            <person name="Anders K.R."/>
            <person name="Braun M.A."/>
            <person name="Delesalle V.A."/>
            <person name="Hughes L.E."/>
            <person name="Ware V.C."/>
            <person name="Bradley K.W."/>
            <person name="Barker L.P."/>
            <person name="Asai D.J."/>
            <person name="Bowman C.A."/>
            <person name="Russell D.A."/>
            <person name="Pope W.H."/>
            <person name="Jacobs-Sera D."/>
            <person name="Hendrix R.W."/>
            <person name="Hatfull G.F."/>
        </authorList>
    </citation>
    <scope>NUCLEOTIDE SEQUENCE [LARGE SCALE GENOMIC DNA]</scope>
</reference>
<feature type="compositionally biased region" description="Basic and acidic residues" evidence="1">
    <location>
        <begin position="108"/>
        <end position="120"/>
    </location>
</feature>
<feature type="region of interest" description="Disordered" evidence="1">
    <location>
        <begin position="92"/>
        <end position="131"/>
    </location>
</feature>
<dbReference type="RefSeq" id="YP_009225907.1">
    <property type="nucleotide sequence ID" value="NC_029098.1"/>
</dbReference>
<dbReference type="EMBL" id="KM652554">
    <property type="protein sequence ID" value="AIW02680.1"/>
    <property type="molecule type" value="Genomic_DNA"/>
</dbReference>
<gene>
    <name evidence="2" type="primary">226</name>
    <name evidence="2" type="ORF">PBI_JAY2JAY_226</name>
</gene>
<accession>A0A0A0RMD4</accession>
<dbReference type="Proteomes" id="UP000030200">
    <property type="component" value="Segment"/>
</dbReference>
<organism evidence="2 3">
    <name type="scientific">Streptomyces phage Jay2Jay</name>
    <dbReference type="NCBI Taxonomy" id="1556290"/>
    <lineage>
        <taxon>Viruses</taxon>
        <taxon>Duplodnaviria</taxon>
        <taxon>Heunggongvirae</taxon>
        <taxon>Uroviricota</taxon>
        <taxon>Caudoviricetes</taxon>
        <taxon>Stanwilliamsviridae</taxon>
        <taxon>Boydwoodruffvirinae</taxon>
        <taxon>Samistivirus</taxon>
        <taxon>Samistivirus jay2jay</taxon>
    </lineage>
</organism>